<dbReference type="EMBL" id="JAWDIP010000003">
    <property type="protein sequence ID" value="MDY0395007.1"/>
    <property type="molecule type" value="Genomic_DNA"/>
</dbReference>
<organism evidence="1 2">
    <name type="scientific">Tigheibacillus halophilus</name>
    <dbReference type="NCBI Taxonomy" id="361280"/>
    <lineage>
        <taxon>Bacteria</taxon>
        <taxon>Bacillati</taxon>
        <taxon>Bacillota</taxon>
        <taxon>Bacilli</taxon>
        <taxon>Bacillales</taxon>
        <taxon>Bacillaceae</taxon>
        <taxon>Tigheibacillus</taxon>
    </lineage>
</organism>
<dbReference type="Gene3D" id="3.30.70.890">
    <property type="entry name" value="GHMP kinase, C-terminal domain"/>
    <property type="match status" value="1"/>
</dbReference>
<gene>
    <name evidence="1" type="ORF">RWE15_11945</name>
</gene>
<dbReference type="Proteomes" id="UP001281447">
    <property type="component" value="Unassembled WGS sequence"/>
</dbReference>
<dbReference type="InterPro" id="IPR036554">
    <property type="entry name" value="GHMP_kinase_C_sf"/>
</dbReference>
<comment type="caution">
    <text evidence="1">The sequence shown here is derived from an EMBL/GenBank/DDBJ whole genome shotgun (WGS) entry which is preliminary data.</text>
</comment>
<evidence type="ECO:0000313" key="1">
    <source>
        <dbReference type="EMBL" id="MDY0395007.1"/>
    </source>
</evidence>
<sequence length="59" mass="6350">MAVEKFMTGIEQNDIEKLLAGVTLNRKALKKVGQAADVPIETPLLSTLCDLAEKHGGSR</sequence>
<dbReference type="SUPFAM" id="SSF55060">
    <property type="entry name" value="GHMP Kinase, C-terminal domain"/>
    <property type="match status" value="1"/>
</dbReference>
<protein>
    <recommendedName>
        <fullName evidence="3">Ketopantoate reductase C-terminal domain-containing protein</fullName>
    </recommendedName>
</protein>
<name>A0ABU5C6P8_9BACI</name>
<accession>A0ABU5C6P8</accession>
<keyword evidence="2" id="KW-1185">Reference proteome</keyword>
<evidence type="ECO:0000313" key="2">
    <source>
        <dbReference type="Proteomes" id="UP001281447"/>
    </source>
</evidence>
<proteinExistence type="predicted"/>
<reference evidence="1 2" key="1">
    <citation type="submission" date="2023-10" db="EMBL/GenBank/DDBJ databases">
        <title>Virgibacillus halophilus 5B73C genome.</title>
        <authorList>
            <person name="Miliotis G."/>
            <person name="Sengupta P."/>
            <person name="Hameed A."/>
            <person name="Chuvochina M."/>
            <person name="Mcdonagh F."/>
            <person name="Simpson A.C."/>
            <person name="Singh N.K."/>
            <person name="Rekha P.D."/>
            <person name="Raman K."/>
            <person name="Hugenholtz P."/>
            <person name="Venkateswaran K."/>
        </authorList>
    </citation>
    <scope>NUCLEOTIDE SEQUENCE [LARGE SCALE GENOMIC DNA]</scope>
    <source>
        <strain evidence="1 2">5B73C</strain>
    </source>
</reference>
<evidence type="ECO:0008006" key="3">
    <source>
        <dbReference type="Google" id="ProtNLM"/>
    </source>
</evidence>